<dbReference type="RefSeq" id="WP_030880328.1">
    <property type="nucleotide sequence ID" value="NZ_JBIRHZ010000006.1"/>
</dbReference>
<dbReference type="Proteomes" id="UP000037020">
    <property type="component" value="Unassembled WGS sequence"/>
</dbReference>
<comment type="caution">
    <text evidence="2">The sequence shown here is derived from an EMBL/GenBank/DDBJ whole genome shotgun (WGS) entry which is preliminary data.</text>
</comment>
<gene>
    <name evidence="2" type="ORF">ADK38_46530</name>
</gene>
<dbReference type="PANTHER" id="PTHR43539:SF23">
    <property type="entry name" value="FAD-DEPENDENT OXIDOREDUCTASE DOMAIN-CONTAINING PROTEIN 2"/>
    <property type="match status" value="1"/>
</dbReference>
<evidence type="ECO:0000313" key="3">
    <source>
        <dbReference type="Proteomes" id="UP000037020"/>
    </source>
</evidence>
<accession>A0ABR5IRA0</accession>
<evidence type="ECO:0000256" key="1">
    <source>
        <dbReference type="ARBA" id="ARBA00023002"/>
    </source>
</evidence>
<dbReference type="PRINTS" id="PR00368">
    <property type="entry name" value="FADPNR"/>
</dbReference>
<dbReference type="SUPFAM" id="SSF51905">
    <property type="entry name" value="FAD/NAD(P)-binding domain"/>
    <property type="match status" value="1"/>
</dbReference>
<keyword evidence="1" id="KW-0560">Oxidoreductase</keyword>
<sequence length="533" mass="60138">MTTEESVDYLIVGGGPAGLQAGYFLGRAGRSYLIVESGTAPGTFFTRFPRHRTLISINKVHTTSDDPERRMRTDWNSLLSDERAPLFTTYTERYFPAADDYVRYLADYAAEHRLRIRYGTRVTEITRPDDDFVARAEDGSAYRAKRLIMATGFTRPYVPDIEGVETAERYDEVTMDAADFTGSRVLIIGRGNSAFETADHLTEKAAVIHVAGPGSLKLAWQTHFVGHLRAVNNNFLDTYQLKLENALLDGRIQRIERHADSSYTVAVAFDRVNEIVKEIHYDRVILATGFRFDASLLAPECRPEMVINDRFPALNDAWESTKVPDLYFAGTITQSRDFKKTTSGFIHGFRYNVRALHRILEQRYHGRHWPTRDLPGTPEAATDAVIERVNRSSALFQLFGFLADAVLVGPDGTLRYCEEVPVDHLHRAVADGRFGDVDSYAAITLEYGADHDLVNPFDITAGRVSQQSTSGLDGRYLHPVVRYHRAGGDGEPIGEHHLTENLENEWNSEDVHRAPLLSFLRTRLDGRLQARRP</sequence>
<keyword evidence="3" id="KW-1185">Reference proteome</keyword>
<dbReference type="PRINTS" id="PR00411">
    <property type="entry name" value="PNDRDTASEI"/>
</dbReference>
<dbReference type="Pfam" id="PF13738">
    <property type="entry name" value="Pyr_redox_3"/>
    <property type="match status" value="1"/>
</dbReference>
<dbReference type="EMBL" id="LGUT01004634">
    <property type="protein sequence ID" value="KOG42847.1"/>
    <property type="molecule type" value="Genomic_DNA"/>
</dbReference>
<reference evidence="2 3" key="1">
    <citation type="submission" date="2015-07" db="EMBL/GenBank/DDBJ databases">
        <authorList>
            <person name="Ju K.-S."/>
            <person name="Doroghazi J.R."/>
            <person name="Metcalf W.W."/>
        </authorList>
    </citation>
    <scope>NUCLEOTIDE SEQUENCE [LARGE SCALE GENOMIC DNA]</scope>
    <source>
        <strain evidence="2 3">NRRL B-3589</strain>
    </source>
</reference>
<evidence type="ECO:0000313" key="2">
    <source>
        <dbReference type="EMBL" id="KOG42847.1"/>
    </source>
</evidence>
<dbReference type="Gene3D" id="3.50.50.60">
    <property type="entry name" value="FAD/NAD(P)-binding domain"/>
    <property type="match status" value="2"/>
</dbReference>
<dbReference type="InterPro" id="IPR050982">
    <property type="entry name" value="Auxin_biosynth/cation_transpt"/>
</dbReference>
<dbReference type="InterPro" id="IPR036188">
    <property type="entry name" value="FAD/NAD-bd_sf"/>
</dbReference>
<protein>
    <submittedName>
        <fullName evidence="2">Pyridine nucleotide-disulfide oxidoreductase</fullName>
    </submittedName>
</protein>
<dbReference type="PANTHER" id="PTHR43539">
    <property type="entry name" value="FLAVIN-BINDING MONOOXYGENASE-LIKE PROTEIN (AFU_ORTHOLOGUE AFUA_4G09220)"/>
    <property type="match status" value="1"/>
</dbReference>
<organism evidence="2 3">
    <name type="scientific">Streptomyces varsoviensis</name>
    <dbReference type="NCBI Taxonomy" id="67373"/>
    <lineage>
        <taxon>Bacteria</taxon>
        <taxon>Bacillati</taxon>
        <taxon>Actinomycetota</taxon>
        <taxon>Actinomycetes</taxon>
        <taxon>Kitasatosporales</taxon>
        <taxon>Streptomycetaceae</taxon>
        <taxon>Streptomyces</taxon>
    </lineage>
</organism>
<name>A0ABR5IRA0_9ACTN</name>
<proteinExistence type="predicted"/>